<dbReference type="Pfam" id="PF14726">
    <property type="entry name" value="RTTN_N"/>
    <property type="match status" value="1"/>
</dbReference>
<reference evidence="3" key="1">
    <citation type="submission" date="2025-08" db="UniProtKB">
        <authorList>
            <consortium name="RefSeq"/>
        </authorList>
    </citation>
    <scope>IDENTIFICATION</scope>
    <source>
        <tissue evidence="3">Whole body</tissue>
    </source>
</reference>
<dbReference type="RefSeq" id="XP_015182328.1">
    <property type="nucleotide sequence ID" value="XM_015326842.1"/>
</dbReference>
<dbReference type="PANTHER" id="PTHR31691:SF1">
    <property type="entry name" value="ROTATIN"/>
    <property type="match status" value="1"/>
</dbReference>
<dbReference type="InterPro" id="IPR030791">
    <property type="entry name" value="Rotatin"/>
</dbReference>
<name>A0ABM1IQ41_POLDO</name>
<evidence type="ECO:0000313" key="3">
    <source>
        <dbReference type="RefSeq" id="XP_015182328.1"/>
    </source>
</evidence>
<dbReference type="InterPro" id="IPR029249">
    <property type="entry name" value="Rotatin_N"/>
</dbReference>
<accession>A0ABM1IQ41</accession>
<organism evidence="2 3">
    <name type="scientific">Polistes dominula</name>
    <name type="common">European paper wasp</name>
    <name type="synonym">Vespa dominula</name>
    <dbReference type="NCBI Taxonomy" id="743375"/>
    <lineage>
        <taxon>Eukaryota</taxon>
        <taxon>Metazoa</taxon>
        <taxon>Ecdysozoa</taxon>
        <taxon>Arthropoda</taxon>
        <taxon>Hexapoda</taxon>
        <taxon>Insecta</taxon>
        <taxon>Pterygota</taxon>
        <taxon>Neoptera</taxon>
        <taxon>Endopterygota</taxon>
        <taxon>Hymenoptera</taxon>
        <taxon>Apocrita</taxon>
        <taxon>Aculeata</taxon>
        <taxon>Vespoidea</taxon>
        <taxon>Vespidae</taxon>
        <taxon>Polistinae</taxon>
        <taxon>Polistini</taxon>
        <taxon>Polistes</taxon>
    </lineage>
</organism>
<sequence>MSSLNTITFAHVKKLAHSIDEIRARALENIISKLDLGFGCDSDAVKKELIIKLFHWFSFDNIPHPQEALDLLHRLIKGGNNNYLNAFGRSRFQNELDQLKRKLDDSWHDKIHQIEQTILNPDQEESVNDRCNYKSLDPSRISLKQSEYVTRVHNYDKYGSRDFNADTINASNNIGTFISPLDSTLPVDLTLQQDDGTLVSKTVEGGIKWLVMPWQPLVTSDKGVLGAVEEALNNTSDTNLILHTCQFISNVMLQDFPAEVFLQRPAIVSVLHALLDTSVNIMEPDIKYIISAVLKTLHKLTRCLRFRIYYYYDPCVANKKQKVKLLTEKLDNNSYHLSEARDSPDGGIPEANYQAYQSAATSDRSQSIMDNADESVLRLQQMLIPTYCIETLKHVISQLNIPNDSTFPLKNIKYIVDLIHELVQLLLITVMPNIWICNDSMAKKMSDELKMLLTLLGDSLEYFGSYSSIDYHRITYLHLLCITVNLLSNIVPFEVADIILTKSMRNSMSIALMDASIYLMYPKLHIALQVYIQHLEDSNELAIIKVFDETRVIIKSMQAAICSIKDSSRGSYSDTLKTLYASKLSLPYHKNMSIVKKAIKFLQNINRYSLSKEDHVICTKLILNLLANGDTDIQETAYKECHNLVKSILGIEYNKEKLTWENLIFLLEPSVLTEIICYGLSNKNKEIREMSDEIIIYILKGKVQANETGWLKILETIIPVLPLLQCYAHSSTVIGRCITKMLDPDIFNSIHLPYLEVLKGNLRLLYSIEYDVREEATCRLIWLLGQEKDSMKKLPRLSSLHGLPLSSLCIFERPSVFKRLEGNYQRSSLLSVLEMLRDSDVDPKMRKSALVQINVMLTDISLHKLFVNENGLSLILHAFNSALVENDYKNYPDSVIPILAILKLIVASESSVRHELSTNVDVFINIIRSIFLFPNNECVKADGSYILCLLLYNDYIIRMNEKHVESNVQLTISLPHIIVIKMRLPLICKSHWKTSIHRRSEISVLHGSNQTILTFVRQYWAWEWNGGWKMLWKNYDDVNDPELPEKLRIQDYEFLIFQYSCSYFYCQKQLYNIQNSTTHDGVLNALDYLIMYLKFYNILRYEEIKDIHSLPWEQTFERFLSSHPSSKEDCDLFVNIINFLQLYIGTTKGKSSWISKMIKNMTKSWADLFQNLEMDNQDVHQSILKLARTCAAIERNEKSNINPTHTWIHFIELVVSTLCFGNQQHFYNLAYLDWLLTCLTYLINQCDWSNHKNLLASLGNTLIEMIISFHGAGTVSFMGLSITRNSIICLNHLLYQMHENFNKNMWIAFWYEDSRSLGWLPMLWQNRDPLVRASALQLLSGLLNEMNSASQISNAIAVAPNELCYTLLQYIIIREESCIVREQACIAFSNLIKNYNSISFQHVNSLETNIILIYIEQVNFYYEMSILYSNIYVLPSLDFDLLNGQQQKDDKVPSIQAATSGNISLVPRTVSYLYNCQDELLPFSTVDSESVDMDNYLLSIATPALVTASCTLLNNLILIGQQEVVRHVYEQSLDKYLIGNLKEIPQNIDTKKDVIHYCEILEMYTSICVVLSNCIVHSNEFAAVANFTSDCIYSLFNLLHNDLYNIHTPRLISLYNKLKAEIYNFLSVLSLTDDQHFESIQAALELHGPDKALTSICTAIKDSDTELRMSAIACLTFLLTQEIQKETLGKNNISIKMILDNIIYIPRNNQSNNLQEVISNVNKLSIRSINLHSKKTNRNEETEDYTINSDNIQMKSDNEHQCTIGAELCKVLLALFIAHNYTRSKKNRKHIENRDLIVSSLANLLCVSVEAKKVALKENLSETALMILKELYVKLNLQPFELYKNQVEREKKINPLFSDINNILILLMNFMHENLQVKETLTKDGLADVLHKLWAWIALNKNISTCALKLLATFTTKCSAASQSLTLTTVLPGAGLRKTPNTIAIIHIIIQLICKEIDKAGYLFDNNKLHFAFHVLRNAVHVHECRVSISKSNLLQFFTKIHPVTTKRVKPWPLVELYCLEFLIDFTYYEEGQICVPKAVDSLDALIHLAKCSSSPSKILAISILRNLAFNMTNRPRILSSVDIINLLHDVFKNGSLCEIRIAGSMLWSLICNNQKGKLIARTAGFSQSIQEALGRLTLLTTNNVEQEQDVVKILEYVIRLISPIENKSD</sequence>
<dbReference type="PANTHER" id="PTHR31691">
    <property type="entry name" value="ROTATIN"/>
    <property type="match status" value="1"/>
</dbReference>
<dbReference type="SUPFAM" id="SSF48371">
    <property type="entry name" value="ARM repeat"/>
    <property type="match status" value="1"/>
</dbReference>
<dbReference type="InterPro" id="IPR016024">
    <property type="entry name" value="ARM-type_fold"/>
</dbReference>
<dbReference type="Gene3D" id="1.25.10.10">
    <property type="entry name" value="Leucine-rich Repeat Variant"/>
    <property type="match status" value="1"/>
</dbReference>
<feature type="domain" description="Rotatin N-terminal" evidence="1">
    <location>
        <begin position="21"/>
        <end position="118"/>
    </location>
</feature>
<evidence type="ECO:0000313" key="2">
    <source>
        <dbReference type="Proteomes" id="UP000694924"/>
    </source>
</evidence>
<keyword evidence="2" id="KW-1185">Reference proteome</keyword>
<evidence type="ECO:0000259" key="1">
    <source>
        <dbReference type="Pfam" id="PF14726"/>
    </source>
</evidence>
<proteinExistence type="predicted"/>
<dbReference type="InterPro" id="IPR011989">
    <property type="entry name" value="ARM-like"/>
</dbReference>
<gene>
    <name evidence="3" type="primary">LOC107069493</name>
</gene>
<dbReference type="GeneID" id="107069493"/>
<dbReference type="Proteomes" id="UP000694924">
    <property type="component" value="Unplaced"/>
</dbReference>
<protein>
    <submittedName>
        <fullName evidence="3">Rotatin isoform X1</fullName>
    </submittedName>
</protein>